<evidence type="ECO:0000313" key="1">
    <source>
        <dbReference type="EMBL" id="QLK14113.1"/>
    </source>
</evidence>
<gene>
    <name evidence="1" type="ORF">FK493_00825</name>
</gene>
<name>A0AAE7G485_CARRU</name>
<organism evidence="1 2">
    <name type="scientific">Carsonella ruddii</name>
    <dbReference type="NCBI Taxonomy" id="114186"/>
    <lineage>
        <taxon>Bacteria</taxon>
        <taxon>Pseudomonadati</taxon>
        <taxon>Pseudomonadota</taxon>
        <taxon>Gammaproteobacteria</taxon>
        <taxon>Oceanospirillales</taxon>
        <taxon>Halomonadaceae</taxon>
        <taxon>Zymobacter group</taxon>
        <taxon>Candidatus Carsonella</taxon>
    </lineage>
</organism>
<dbReference type="RefSeq" id="WP_020915862.1">
    <property type="nucleotide sequence ID" value="NZ_CP012411.1"/>
</dbReference>
<dbReference type="AlphaFoldDB" id="A0AAE7G485"/>
<evidence type="ECO:0000313" key="2">
    <source>
        <dbReference type="Proteomes" id="UP000510930"/>
    </source>
</evidence>
<dbReference type="Proteomes" id="UP000510930">
    <property type="component" value="Chromosome"/>
</dbReference>
<accession>A0AAE7G485</accession>
<proteinExistence type="predicted"/>
<protein>
    <submittedName>
        <fullName evidence="1">Uncharacterized protein</fullName>
    </submittedName>
</protein>
<reference evidence="1 2" key="1">
    <citation type="submission" date="2019-06" db="EMBL/GenBank/DDBJ databases">
        <authorList>
            <person name="Petrone J.R."/>
            <person name="Munoz-Beristain A."/>
            <person name="Russell J.T."/>
            <person name="Rios-Glusberger P."/>
            <person name="Triplett E.W."/>
        </authorList>
    </citation>
    <scope>NUCLEOTIDE SEQUENCE [LARGE SCALE GENOMIC DNA]</scope>
    <source>
        <strain evidence="1">JRPAMB4</strain>
    </source>
</reference>
<sequence>MQFIKKNDVVSVSYINNCKVYIFFGLVKKIKKLTFTIVKKIQDIEIKKVFLFKNPNLISLKIKK</sequence>
<dbReference type="EMBL" id="CP041245">
    <property type="protein sequence ID" value="QLK14113.1"/>
    <property type="molecule type" value="Genomic_DNA"/>
</dbReference>